<dbReference type="AlphaFoldDB" id="A0A518DFC9"/>
<dbReference type="Proteomes" id="UP000317429">
    <property type="component" value="Chromosome"/>
</dbReference>
<dbReference type="RefSeq" id="WP_145288158.1">
    <property type="nucleotide sequence ID" value="NZ_CP036291.1"/>
</dbReference>
<gene>
    <name evidence="1" type="ORF">Pla175_35870</name>
</gene>
<keyword evidence="2" id="KW-1185">Reference proteome</keyword>
<evidence type="ECO:0008006" key="3">
    <source>
        <dbReference type="Google" id="ProtNLM"/>
    </source>
</evidence>
<reference evidence="1 2" key="1">
    <citation type="submission" date="2019-02" db="EMBL/GenBank/DDBJ databases">
        <title>Deep-cultivation of Planctomycetes and their phenomic and genomic characterization uncovers novel biology.</title>
        <authorList>
            <person name="Wiegand S."/>
            <person name="Jogler M."/>
            <person name="Boedeker C."/>
            <person name="Pinto D."/>
            <person name="Vollmers J."/>
            <person name="Rivas-Marin E."/>
            <person name="Kohn T."/>
            <person name="Peeters S.H."/>
            <person name="Heuer A."/>
            <person name="Rast P."/>
            <person name="Oberbeckmann S."/>
            <person name="Bunk B."/>
            <person name="Jeske O."/>
            <person name="Meyerdierks A."/>
            <person name="Storesund J.E."/>
            <person name="Kallscheuer N."/>
            <person name="Luecker S."/>
            <person name="Lage O.M."/>
            <person name="Pohl T."/>
            <person name="Merkel B.J."/>
            <person name="Hornburger P."/>
            <person name="Mueller R.-W."/>
            <person name="Bruemmer F."/>
            <person name="Labrenz M."/>
            <person name="Spormann A.M."/>
            <person name="Op den Camp H."/>
            <person name="Overmann J."/>
            <person name="Amann R."/>
            <person name="Jetten M.S.M."/>
            <person name="Mascher T."/>
            <person name="Medema M.H."/>
            <person name="Devos D.P."/>
            <person name="Kaster A.-K."/>
            <person name="Ovreas L."/>
            <person name="Rohde M."/>
            <person name="Galperin M.Y."/>
            <person name="Jogler C."/>
        </authorList>
    </citation>
    <scope>NUCLEOTIDE SEQUENCE [LARGE SCALE GENOMIC DNA]</scope>
    <source>
        <strain evidence="1 2">Pla175</strain>
    </source>
</reference>
<sequence length="526" mass="57673">MQLAIAHYHLDSGGVTQVIRNQLRALAACPAASRPERVVVLYGGRRGGWPAPQPDETPPFELELVPVAELEYSESASARPDAMADRLHQVLGDHGMKVDQTLIHFHNHSLGKNGSVPGALALLADRGYRLLLQVHDFIEDFRPANYRRLERSLGLRDPQAIARVQYPQNPSIHYATLTTRDSDLLLQAGVAAERVHLLPNPVVDFHKAPPRDEARARVAQRLGLKQGQRLLVYPVRGIRRKNLGEMLLHAALDGGQTMAALTLPPISPVELPSYDRWHGLSERLRLPCRFDIGGLGRLEYEDSLAASDALLTTSVAEGFGLVFLEAWLAGRPLTGRNLPEITGDFETLGMRFDLLDPDIKLPVDWLPIDEVREAIGELHEWVCRDYGFATDGAPLADERQAQLAAIGAEGTIDFAQLPTHWQADVVTRIRQEGASAIDRVLELNPTVAAGLKATAQSHRETIESNAAVVRQHYSPQSIGGKLCATYAAVQEAPAGPCAADQGVVDGAVILRHYLRADRLHPVRTEA</sequence>
<evidence type="ECO:0000313" key="2">
    <source>
        <dbReference type="Proteomes" id="UP000317429"/>
    </source>
</evidence>
<dbReference type="KEGG" id="pnd:Pla175_35870"/>
<protein>
    <recommendedName>
        <fullName evidence="3">Glycosyl transferases group 1</fullName>
    </recommendedName>
</protein>
<proteinExistence type="predicted"/>
<dbReference type="OrthoDB" id="9764674at2"/>
<evidence type="ECO:0000313" key="1">
    <source>
        <dbReference type="EMBL" id="QDU90185.1"/>
    </source>
</evidence>
<dbReference type="SUPFAM" id="SSF53756">
    <property type="entry name" value="UDP-Glycosyltransferase/glycogen phosphorylase"/>
    <property type="match status" value="1"/>
</dbReference>
<dbReference type="Gene3D" id="3.40.50.2000">
    <property type="entry name" value="Glycogen Phosphorylase B"/>
    <property type="match status" value="2"/>
</dbReference>
<organism evidence="1 2">
    <name type="scientific">Pirellulimonas nuda</name>
    <dbReference type="NCBI Taxonomy" id="2528009"/>
    <lineage>
        <taxon>Bacteria</taxon>
        <taxon>Pseudomonadati</taxon>
        <taxon>Planctomycetota</taxon>
        <taxon>Planctomycetia</taxon>
        <taxon>Pirellulales</taxon>
        <taxon>Lacipirellulaceae</taxon>
        <taxon>Pirellulimonas</taxon>
    </lineage>
</organism>
<dbReference type="EMBL" id="CP036291">
    <property type="protein sequence ID" value="QDU90185.1"/>
    <property type="molecule type" value="Genomic_DNA"/>
</dbReference>
<dbReference type="CDD" id="cd03801">
    <property type="entry name" value="GT4_PimA-like"/>
    <property type="match status" value="1"/>
</dbReference>
<accession>A0A518DFC9</accession>
<name>A0A518DFC9_9BACT</name>